<gene>
    <name evidence="5" type="ORF">HYH03_016920</name>
</gene>
<evidence type="ECO:0000256" key="1">
    <source>
        <dbReference type="ARBA" id="ARBA00022741"/>
    </source>
</evidence>
<dbReference type="Gene3D" id="1.10.510.10">
    <property type="entry name" value="Transferase(Phosphotransferase) domain 1"/>
    <property type="match status" value="1"/>
</dbReference>
<sequence>MRLAVREARVLEGLDHPNLVKMLAAFKSKSGRVYLVFEFVGPSLHAQLDLQPTGLAPPATKLLAWQLINGVSYLHDAKILHRDIKPANVLLCPSGVAKVCDFGFARSVSCGPRDVQRCTTYCVTRWYRAPEVLVGDLYGAAADVWSIGCTIAEAATGRPLFPGATTPDQLLRIMSCLGPLTPAQAVTAATFSDLAPLITTPPLIRKTLRQRLPELEPRLFELIEACLQVDPRRRPTVRELLQMPYFWDARRIAASVPPVDKLMAAAAAGGSGAQKAAAASSASSQPKTPAPGLERRPAPESTVLTTAEAATAAGVVSTAHQPNKGGTADAPSAQVLCAAAPLVASPGEALALHPDPGAAAPPAPGSFAAVLGRAPRTQSNRAGVEPPCAATLPVGQEVSPTALDAQGADACSPDAAGGPSSTGAELSSPTAPAPAPAATSGGTTGASASARATSGSSAARSSAAARVRALAAANASRPPVLASAAALMVGRRSAAASVGVEPAYCPSLLGASTRAATPELGPEDSTRSGYSPTPVLSPSQDRAGTEDGYHFLTATCNSLLQRLDSSTRRPSSDVFTSTAAGCSASGNAGARVGFARMLSSVMVESWDEATTPMGAPSLHGQPGFVPPHESERNGRVGSVPSITLGEAKAPKLLQRCATAVSDLLNMGGLLGRVGRRERSASCVGLTSAGRACVGLTPAGRAALAAAFASGEGASGSGRIAGPAGHGSTPPSQRPYPEHMSGSLARTRAGAAIAPVVEDVEGEALAMRPSVKEPAEAGPCTPAADFTSGLQPPASGAKDGPPAAAAEGPVLTMRKSRSQPDLIELNAGFQRNEPAGVASLPSAFAGGMPRAAAAACPVALPSAFAGTMQAVLGGGGGALAPPSPPSGGFPGPGPCLTLPMQPAALPGPDRESCGATLSTTVLSTSMDASYAESAKTVRGLGSACVASSGVASIVAGPPGAGALQKGAAAPHEAGLQPPYRTEAEAVYRKEGSGLARALVRLLACGAPASPSRR</sequence>
<dbReference type="Gene3D" id="3.30.200.20">
    <property type="entry name" value="Phosphorylase Kinase, domain 1"/>
    <property type="match status" value="1"/>
</dbReference>
<accession>A0A835XI76</accession>
<organism evidence="5 6">
    <name type="scientific">Edaphochlamys debaryana</name>
    <dbReference type="NCBI Taxonomy" id="47281"/>
    <lineage>
        <taxon>Eukaryota</taxon>
        <taxon>Viridiplantae</taxon>
        <taxon>Chlorophyta</taxon>
        <taxon>core chlorophytes</taxon>
        <taxon>Chlorophyceae</taxon>
        <taxon>CS clade</taxon>
        <taxon>Chlamydomonadales</taxon>
        <taxon>Chlamydomonadales incertae sedis</taxon>
        <taxon>Edaphochlamys</taxon>
    </lineage>
</organism>
<feature type="compositionally biased region" description="Polar residues" evidence="3">
    <location>
        <begin position="527"/>
        <end position="542"/>
    </location>
</feature>
<evidence type="ECO:0000256" key="3">
    <source>
        <dbReference type="SAM" id="MobiDB-lite"/>
    </source>
</evidence>
<feature type="region of interest" description="Disordered" evidence="3">
    <location>
        <begin position="711"/>
        <end position="740"/>
    </location>
</feature>
<dbReference type="SUPFAM" id="SSF56112">
    <property type="entry name" value="Protein kinase-like (PK-like)"/>
    <property type="match status" value="1"/>
</dbReference>
<evidence type="ECO:0000256" key="2">
    <source>
        <dbReference type="ARBA" id="ARBA00022840"/>
    </source>
</evidence>
<dbReference type="AlphaFoldDB" id="A0A835XI76"/>
<dbReference type="EMBL" id="JAEHOE010000153">
    <property type="protein sequence ID" value="KAG2484276.1"/>
    <property type="molecule type" value="Genomic_DNA"/>
</dbReference>
<name>A0A835XI76_9CHLO</name>
<dbReference type="SMART" id="SM00220">
    <property type="entry name" value="S_TKc"/>
    <property type="match status" value="1"/>
</dbReference>
<dbReference type="FunFam" id="1.10.510.10:FF:000980">
    <property type="entry name" value="Predicted protein"/>
    <property type="match status" value="1"/>
</dbReference>
<feature type="compositionally biased region" description="Low complexity" evidence="3">
    <location>
        <begin position="711"/>
        <end position="721"/>
    </location>
</feature>
<feature type="region of interest" description="Disordered" evidence="3">
    <location>
        <begin position="276"/>
        <end position="300"/>
    </location>
</feature>
<feature type="region of interest" description="Disordered" evidence="3">
    <location>
        <begin position="404"/>
        <end position="457"/>
    </location>
</feature>
<reference evidence="5" key="1">
    <citation type="journal article" date="2020" name="bioRxiv">
        <title>Comparative genomics of Chlamydomonas.</title>
        <authorList>
            <person name="Craig R.J."/>
            <person name="Hasan A.R."/>
            <person name="Ness R.W."/>
            <person name="Keightley P.D."/>
        </authorList>
    </citation>
    <scope>NUCLEOTIDE SEQUENCE</scope>
    <source>
        <strain evidence="5">CCAP 11/70</strain>
    </source>
</reference>
<protein>
    <recommendedName>
        <fullName evidence="4">Protein kinase domain-containing protein</fullName>
    </recommendedName>
</protein>
<comment type="caution">
    <text evidence="5">The sequence shown here is derived from an EMBL/GenBank/DDBJ whole genome shotgun (WGS) entry which is preliminary data.</text>
</comment>
<feature type="domain" description="Protein kinase" evidence="4">
    <location>
        <begin position="1"/>
        <end position="246"/>
    </location>
</feature>
<dbReference type="GO" id="GO:0004672">
    <property type="term" value="F:protein kinase activity"/>
    <property type="evidence" value="ECO:0007669"/>
    <property type="project" value="InterPro"/>
</dbReference>
<dbReference type="OrthoDB" id="538973at2759"/>
<dbReference type="InterPro" id="IPR050117">
    <property type="entry name" value="MAPK"/>
</dbReference>
<dbReference type="InterPro" id="IPR008271">
    <property type="entry name" value="Ser/Thr_kinase_AS"/>
</dbReference>
<dbReference type="PROSITE" id="PS50011">
    <property type="entry name" value="PROTEIN_KINASE_DOM"/>
    <property type="match status" value="1"/>
</dbReference>
<dbReference type="PANTHER" id="PTHR24055">
    <property type="entry name" value="MITOGEN-ACTIVATED PROTEIN KINASE"/>
    <property type="match status" value="1"/>
</dbReference>
<keyword evidence="6" id="KW-1185">Reference proteome</keyword>
<evidence type="ECO:0000313" key="6">
    <source>
        <dbReference type="Proteomes" id="UP000612055"/>
    </source>
</evidence>
<dbReference type="InterPro" id="IPR011009">
    <property type="entry name" value="Kinase-like_dom_sf"/>
</dbReference>
<feature type="compositionally biased region" description="Low complexity" evidence="3">
    <location>
        <begin position="436"/>
        <end position="457"/>
    </location>
</feature>
<evidence type="ECO:0000313" key="5">
    <source>
        <dbReference type="EMBL" id="KAG2484276.1"/>
    </source>
</evidence>
<feature type="region of interest" description="Disordered" evidence="3">
    <location>
        <begin position="515"/>
        <end position="544"/>
    </location>
</feature>
<evidence type="ECO:0000259" key="4">
    <source>
        <dbReference type="PROSITE" id="PS50011"/>
    </source>
</evidence>
<dbReference type="PROSITE" id="PS00108">
    <property type="entry name" value="PROTEIN_KINASE_ST"/>
    <property type="match status" value="1"/>
</dbReference>
<keyword evidence="1" id="KW-0547">Nucleotide-binding</keyword>
<feature type="region of interest" description="Disordered" evidence="3">
    <location>
        <begin position="768"/>
        <end position="805"/>
    </location>
</feature>
<proteinExistence type="predicted"/>
<dbReference type="InterPro" id="IPR000719">
    <property type="entry name" value="Prot_kinase_dom"/>
</dbReference>
<keyword evidence="2" id="KW-0067">ATP-binding</keyword>
<dbReference type="GO" id="GO:0005524">
    <property type="term" value="F:ATP binding"/>
    <property type="evidence" value="ECO:0007669"/>
    <property type="project" value="UniProtKB-KW"/>
</dbReference>
<dbReference type="Pfam" id="PF00069">
    <property type="entry name" value="Pkinase"/>
    <property type="match status" value="1"/>
</dbReference>
<dbReference type="Proteomes" id="UP000612055">
    <property type="component" value="Unassembled WGS sequence"/>
</dbReference>